<dbReference type="AlphaFoldDB" id="A0A1H5XWX0"/>
<reference evidence="3" key="1">
    <citation type="submission" date="2016-10" db="EMBL/GenBank/DDBJ databases">
        <authorList>
            <person name="Varghese N."/>
            <person name="Submissions S."/>
        </authorList>
    </citation>
    <scope>NUCLEOTIDE SEQUENCE [LARGE SCALE GENOMIC DNA]</scope>
    <source>
        <strain evidence="3">DSM 22361</strain>
    </source>
</reference>
<keyword evidence="3" id="KW-1185">Reference proteome</keyword>
<name>A0A1H5XWX0_9SPHI</name>
<organism evidence="2 3">
    <name type="scientific">Sphingobacterium lactis</name>
    <dbReference type="NCBI Taxonomy" id="797291"/>
    <lineage>
        <taxon>Bacteria</taxon>
        <taxon>Pseudomonadati</taxon>
        <taxon>Bacteroidota</taxon>
        <taxon>Sphingobacteriia</taxon>
        <taxon>Sphingobacteriales</taxon>
        <taxon>Sphingobacteriaceae</taxon>
        <taxon>Sphingobacterium</taxon>
    </lineage>
</organism>
<dbReference type="Gene3D" id="2.40.70.10">
    <property type="entry name" value="Acid Proteases"/>
    <property type="match status" value="1"/>
</dbReference>
<sequence length="294" mass="33022">MKNTLLLLLVQVFVYSSYAQVSRSDTVQLGINEQNTIYVKALFNKMDTLTLNFDSGSSDITLKNSVLQAKLSSKVELYQVPYELKIGNRTYTAPVYDTELSGHGTDGRFGWDLFKDHVVELNYDKGILVVHSEMPADIANDSTFTRLQIDYFANCFSVSSSLMQSGIDHKGPFLFDTGYQRTAMVDVDLMKEANFPAADMEVIKKVIMKNGMGEDIPVITSNLDGLKIGDYVLPDVPVQQITARKPLKGMNIHILGNEVLKRFNTFLDFKSDVVLLKPNKLFGDRYIEKDNVST</sequence>
<evidence type="ECO:0008006" key="4">
    <source>
        <dbReference type="Google" id="ProtNLM"/>
    </source>
</evidence>
<protein>
    <recommendedName>
        <fullName evidence="4">Aspartyl protease</fullName>
    </recommendedName>
</protein>
<feature type="signal peptide" evidence="1">
    <location>
        <begin position="1"/>
        <end position="19"/>
    </location>
</feature>
<gene>
    <name evidence="2" type="ORF">SAMN05421877_105142</name>
</gene>
<dbReference type="EMBL" id="FNUT01000005">
    <property type="protein sequence ID" value="SEG15947.1"/>
    <property type="molecule type" value="Genomic_DNA"/>
</dbReference>
<proteinExistence type="predicted"/>
<dbReference type="RefSeq" id="WP_234993185.1">
    <property type="nucleotide sequence ID" value="NZ_CP049246.1"/>
</dbReference>
<keyword evidence="1" id="KW-0732">Signal</keyword>
<dbReference type="InterPro" id="IPR021109">
    <property type="entry name" value="Peptidase_aspartic_dom_sf"/>
</dbReference>
<evidence type="ECO:0000256" key="1">
    <source>
        <dbReference type="SAM" id="SignalP"/>
    </source>
</evidence>
<accession>A0A1H5XWX0</accession>
<evidence type="ECO:0000313" key="2">
    <source>
        <dbReference type="EMBL" id="SEG15947.1"/>
    </source>
</evidence>
<evidence type="ECO:0000313" key="3">
    <source>
        <dbReference type="Proteomes" id="UP000236731"/>
    </source>
</evidence>
<dbReference type="SUPFAM" id="SSF50630">
    <property type="entry name" value="Acid proteases"/>
    <property type="match status" value="1"/>
</dbReference>
<dbReference type="Proteomes" id="UP000236731">
    <property type="component" value="Unassembled WGS sequence"/>
</dbReference>
<feature type="chain" id="PRO_5009289923" description="Aspartyl protease" evidence="1">
    <location>
        <begin position="20"/>
        <end position="294"/>
    </location>
</feature>